<dbReference type="GO" id="GO:0016020">
    <property type="term" value="C:membrane"/>
    <property type="evidence" value="ECO:0007669"/>
    <property type="project" value="UniProtKB-SubCell"/>
</dbReference>
<evidence type="ECO:0000256" key="17">
    <source>
        <dbReference type="SAM" id="Phobius"/>
    </source>
</evidence>
<evidence type="ECO:0000256" key="12">
    <source>
        <dbReference type="ARBA" id="ARBA00023170"/>
    </source>
</evidence>
<keyword evidence="7 16" id="KW-0547">Nucleotide-binding</keyword>
<evidence type="ECO:0000256" key="5">
    <source>
        <dbReference type="ARBA" id="ARBA00022692"/>
    </source>
</evidence>
<keyword evidence="5 17" id="KW-0812">Transmembrane</keyword>
<comment type="catalytic activity">
    <reaction evidence="15">
        <text>L-seryl-[protein] + ATP = O-phospho-L-seryl-[protein] + ADP + H(+)</text>
        <dbReference type="Rhea" id="RHEA:17989"/>
        <dbReference type="Rhea" id="RHEA-COMP:9863"/>
        <dbReference type="Rhea" id="RHEA-COMP:11604"/>
        <dbReference type="ChEBI" id="CHEBI:15378"/>
        <dbReference type="ChEBI" id="CHEBI:29999"/>
        <dbReference type="ChEBI" id="CHEBI:30616"/>
        <dbReference type="ChEBI" id="CHEBI:83421"/>
        <dbReference type="ChEBI" id="CHEBI:456216"/>
        <dbReference type="EC" id="2.7.11.1"/>
    </reaction>
</comment>
<dbReference type="Gene3D" id="1.10.510.10">
    <property type="entry name" value="Transferase(Phosphotransferase) domain 1"/>
    <property type="match status" value="1"/>
</dbReference>
<evidence type="ECO:0000256" key="6">
    <source>
        <dbReference type="ARBA" id="ARBA00022729"/>
    </source>
</evidence>
<dbReference type="FunFam" id="3.30.200.20:FF:000178">
    <property type="entry name" value="serine/threonine-protein kinase PBS1-like"/>
    <property type="match status" value="1"/>
</dbReference>
<keyword evidence="4" id="KW-0808">Transferase</keyword>
<gene>
    <name evidence="20" type="ORF">LIER_05115</name>
</gene>
<keyword evidence="21" id="KW-1185">Reference proteome</keyword>
<dbReference type="InterPro" id="IPR000719">
    <property type="entry name" value="Prot_kinase_dom"/>
</dbReference>
<evidence type="ECO:0000256" key="2">
    <source>
        <dbReference type="ARBA" id="ARBA00012513"/>
    </source>
</evidence>
<evidence type="ECO:0000256" key="16">
    <source>
        <dbReference type="PROSITE-ProRule" id="PRU10141"/>
    </source>
</evidence>
<feature type="signal peptide" evidence="18">
    <location>
        <begin position="1"/>
        <end position="24"/>
    </location>
</feature>
<dbReference type="InterPro" id="IPR011009">
    <property type="entry name" value="Kinase-like_dom_sf"/>
</dbReference>
<keyword evidence="9 16" id="KW-0067">ATP-binding</keyword>
<dbReference type="PROSITE" id="PS50011">
    <property type="entry name" value="PROTEIN_KINASE_DOM"/>
    <property type="match status" value="1"/>
</dbReference>
<dbReference type="GO" id="GO:0004674">
    <property type="term" value="F:protein serine/threonine kinase activity"/>
    <property type="evidence" value="ECO:0007669"/>
    <property type="project" value="UniProtKB-KW"/>
</dbReference>
<evidence type="ECO:0000256" key="14">
    <source>
        <dbReference type="ARBA" id="ARBA00047899"/>
    </source>
</evidence>
<evidence type="ECO:0000256" key="11">
    <source>
        <dbReference type="ARBA" id="ARBA00023136"/>
    </source>
</evidence>
<evidence type="ECO:0000313" key="20">
    <source>
        <dbReference type="EMBL" id="GAA0144752.1"/>
    </source>
</evidence>
<evidence type="ECO:0000256" key="15">
    <source>
        <dbReference type="ARBA" id="ARBA00048679"/>
    </source>
</evidence>
<evidence type="ECO:0000256" key="1">
    <source>
        <dbReference type="ARBA" id="ARBA00004479"/>
    </source>
</evidence>
<keyword evidence="6 18" id="KW-0732">Signal</keyword>
<dbReference type="FunFam" id="1.10.510.10:FF:000287">
    <property type="entry name" value="probable LRR receptor-like serine/threonine-protein kinase RKF3"/>
    <property type="match status" value="1"/>
</dbReference>
<evidence type="ECO:0000313" key="21">
    <source>
        <dbReference type="Proteomes" id="UP001454036"/>
    </source>
</evidence>
<dbReference type="PROSITE" id="PS00107">
    <property type="entry name" value="PROTEIN_KINASE_ATP"/>
    <property type="match status" value="1"/>
</dbReference>
<keyword evidence="13" id="KW-0325">Glycoprotein</keyword>
<keyword evidence="12" id="KW-0675">Receptor</keyword>
<dbReference type="PANTHER" id="PTHR47989">
    <property type="entry name" value="OS01G0750732 PROTEIN"/>
    <property type="match status" value="1"/>
</dbReference>
<accession>A0AAV3P0U6</accession>
<feature type="binding site" evidence="16">
    <location>
        <position position="334"/>
    </location>
    <ligand>
        <name>ATP</name>
        <dbReference type="ChEBI" id="CHEBI:30616"/>
    </ligand>
</feature>
<comment type="catalytic activity">
    <reaction evidence="14">
        <text>L-threonyl-[protein] + ATP = O-phospho-L-threonyl-[protein] + ADP + H(+)</text>
        <dbReference type="Rhea" id="RHEA:46608"/>
        <dbReference type="Rhea" id="RHEA-COMP:11060"/>
        <dbReference type="Rhea" id="RHEA-COMP:11605"/>
        <dbReference type="ChEBI" id="CHEBI:15378"/>
        <dbReference type="ChEBI" id="CHEBI:30013"/>
        <dbReference type="ChEBI" id="CHEBI:30616"/>
        <dbReference type="ChEBI" id="CHEBI:61977"/>
        <dbReference type="ChEBI" id="CHEBI:456216"/>
        <dbReference type="EC" id="2.7.11.1"/>
    </reaction>
</comment>
<organism evidence="20 21">
    <name type="scientific">Lithospermum erythrorhizon</name>
    <name type="common">Purple gromwell</name>
    <name type="synonym">Lithospermum officinale var. erythrorhizon</name>
    <dbReference type="NCBI Taxonomy" id="34254"/>
    <lineage>
        <taxon>Eukaryota</taxon>
        <taxon>Viridiplantae</taxon>
        <taxon>Streptophyta</taxon>
        <taxon>Embryophyta</taxon>
        <taxon>Tracheophyta</taxon>
        <taxon>Spermatophyta</taxon>
        <taxon>Magnoliopsida</taxon>
        <taxon>eudicotyledons</taxon>
        <taxon>Gunneridae</taxon>
        <taxon>Pentapetalae</taxon>
        <taxon>asterids</taxon>
        <taxon>lamiids</taxon>
        <taxon>Boraginales</taxon>
        <taxon>Boraginaceae</taxon>
        <taxon>Boraginoideae</taxon>
        <taxon>Lithospermeae</taxon>
        <taxon>Lithospermum</taxon>
    </lineage>
</organism>
<dbReference type="AlphaFoldDB" id="A0AAV3P0U6"/>
<keyword evidence="10 17" id="KW-1133">Transmembrane helix</keyword>
<keyword evidence="8" id="KW-0418">Kinase</keyword>
<dbReference type="Proteomes" id="UP001454036">
    <property type="component" value="Unassembled WGS sequence"/>
</dbReference>
<evidence type="ECO:0000256" key="7">
    <source>
        <dbReference type="ARBA" id="ARBA00022741"/>
    </source>
</evidence>
<dbReference type="EC" id="2.7.11.1" evidence="2"/>
<comment type="subcellular location">
    <subcellularLocation>
        <location evidence="1">Membrane</location>
        <topology evidence="1">Single-pass type I membrane protein</topology>
    </subcellularLocation>
</comment>
<protein>
    <recommendedName>
        <fullName evidence="2">non-specific serine/threonine protein kinase</fullName>
        <ecNumber evidence="2">2.7.11.1</ecNumber>
    </recommendedName>
</protein>
<dbReference type="SMART" id="SM00220">
    <property type="entry name" value="S_TKc"/>
    <property type="match status" value="1"/>
</dbReference>
<evidence type="ECO:0000256" key="9">
    <source>
        <dbReference type="ARBA" id="ARBA00022840"/>
    </source>
</evidence>
<dbReference type="Gene3D" id="3.30.200.20">
    <property type="entry name" value="Phosphorylase Kinase, domain 1"/>
    <property type="match status" value="1"/>
</dbReference>
<dbReference type="SUPFAM" id="SSF56112">
    <property type="entry name" value="Protein kinase-like (PK-like)"/>
    <property type="match status" value="1"/>
</dbReference>
<proteinExistence type="predicted"/>
<evidence type="ECO:0000256" key="13">
    <source>
        <dbReference type="ARBA" id="ARBA00023180"/>
    </source>
</evidence>
<name>A0AAV3P0U6_LITER</name>
<evidence type="ECO:0000256" key="3">
    <source>
        <dbReference type="ARBA" id="ARBA00022527"/>
    </source>
</evidence>
<comment type="caution">
    <text evidence="20">The sequence shown here is derived from an EMBL/GenBank/DDBJ whole genome shotgun (WGS) entry which is preliminary data.</text>
</comment>
<reference evidence="20 21" key="1">
    <citation type="submission" date="2024-01" db="EMBL/GenBank/DDBJ databases">
        <title>The complete chloroplast genome sequence of Lithospermum erythrorhizon: insights into the phylogenetic relationship among Boraginaceae species and the maternal lineages of purple gromwells.</title>
        <authorList>
            <person name="Okada T."/>
            <person name="Watanabe K."/>
        </authorList>
    </citation>
    <scope>NUCLEOTIDE SEQUENCE [LARGE SCALE GENOMIC DNA]</scope>
</reference>
<keyword evidence="3" id="KW-0723">Serine/threonine-protein kinase</keyword>
<sequence>MATDNLSATIITLIFILSIELTRASCPLDLNYVSFVRWDKSHCQDSNQNFTGSNTCCQTLSALYAVGVSRYLQQSSFFRFQDMRTSVSCLDEFQLKLNNLSLPSNLVSKCLDPMEFYANTTDGCANISTLQDWSELLGPFTELDTNCRQNTANLNYCDACVSAGHRVQAKLVSIDGNTSHAVDCFFFVVLYAAGVANLLGPGSIGAVSCMFGISVEQDGNFENSNGGGHFQWKKALIFSLVGGFVALLAIFCWWSRRKKMKRNLISHSGVDLESKDYQEKEREWRPKASITKFKVEELEKATERFSGGNFIGRGQFGLVYKGKLPDETIVAVKKIINTDTQQEEHFRNEVEIIGTLKHRNLVRLIGYCVSNKNGENERYLVYSYMSNGSLYDHLLGIQECDYANSRKPLSWPQRKSIIWDIAHGLAYLHNGVKPPVYHRDIKPRNILLDADMRARLADFGLIKQRRETEAPNLPTMAAGTYGYLAPEYALNGQLTEKSDVYGFGVVMLEIMCGRKALIFSTSNDGLEQPSLITDWAWSLVKNEKLDQALDPSLLVNKKCVNENTKNVMKRFVLIGLMCAHVNVDIRPGILDALKMLEGEIEVPIIPNRPLHTWS</sequence>
<feature type="chain" id="PRO_5043663079" description="non-specific serine/threonine protein kinase" evidence="18">
    <location>
        <begin position="25"/>
        <end position="614"/>
    </location>
</feature>
<evidence type="ECO:0000256" key="18">
    <source>
        <dbReference type="SAM" id="SignalP"/>
    </source>
</evidence>
<evidence type="ECO:0000259" key="19">
    <source>
        <dbReference type="PROSITE" id="PS50011"/>
    </source>
</evidence>
<feature type="domain" description="Protein kinase" evidence="19">
    <location>
        <begin position="305"/>
        <end position="605"/>
    </location>
</feature>
<dbReference type="InterPro" id="IPR008271">
    <property type="entry name" value="Ser/Thr_kinase_AS"/>
</dbReference>
<evidence type="ECO:0000256" key="8">
    <source>
        <dbReference type="ARBA" id="ARBA00022777"/>
    </source>
</evidence>
<feature type="transmembrane region" description="Helical" evidence="17">
    <location>
        <begin position="235"/>
        <end position="254"/>
    </location>
</feature>
<dbReference type="InterPro" id="IPR043891">
    <property type="entry name" value="SPARK"/>
</dbReference>
<dbReference type="PANTHER" id="PTHR47989:SF58">
    <property type="entry name" value="PROTEIN KINASE DOMAIN-CONTAINING PROTEIN"/>
    <property type="match status" value="1"/>
</dbReference>
<dbReference type="PROSITE" id="PS00108">
    <property type="entry name" value="PROTEIN_KINASE_ST"/>
    <property type="match status" value="1"/>
</dbReference>
<dbReference type="InterPro" id="IPR017441">
    <property type="entry name" value="Protein_kinase_ATP_BS"/>
</dbReference>
<dbReference type="Pfam" id="PF00069">
    <property type="entry name" value="Pkinase"/>
    <property type="match status" value="1"/>
</dbReference>
<dbReference type="Pfam" id="PF19160">
    <property type="entry name" value="SPARK"/>
    <property type="match status" value="1"/>
</dbReference>
<evidence type="ECO:0000256" key="4">
    <source>
        <dbReference type="ARBA" id="ARBA00022679"/>
    </source>
</evidence>
<dbReference type="EMBL" id="BAABME010000689">
    <property type="protein sequence ID" value="GAA0144752.1"/>
    <property type="molecule type" value="Genomic_DNA"/>
</dbReference>
<keyword evidence="11 17" id="KW-0472">Membrane</keyword>
<dbReference type="GO" id="GO:0005524">
    <property type="term" value="F:ATP binding"/>
    <property type="evidence" value="ECO:0007669"/>
    <property type="project" value="UniProtKB-UniRule"/>
</dbReference>
<evidence type="ECO:0000256" key="10">
    <source>
        <dbReference type="ARBA" id="ARBA00022989"/>
    </source>
</evidence>